<proteinExistence type="predicted"/>
<protein>
    <recommendedName>
        <fullName evidence="2">HPr domain-containing protein</fullName>
    </recommendedName>
</protein>
<comment type="caution">
    <text evidence="1">The sequence shown here is derived from an EMBL/GenBank/DDBJ whole genome shotgun (WGS) entry which is preliminary data.</text>
</comment>
<organism evidence="1">
    <name type="scientific">bioreactor metagenome</name>
    <dbReference type="NCBI Taxonomy" id="1076179"/>
    <lineage>
        <taxon>unclassified sequences</taxon>
        <taxon>metagenomes</taxon>
        <taxon>ecological metagenomes</taxon>
    </lineage>
</organism>
<name>A0A645DSP7_9ZZZZ</name>
<reference evidence="1" key="1">
    <citation type="submission" date="2019-08" db="EMBL/GenBank/DDBJ databases">
        <authorList>
            <person name="Kucharzyk K."/>
            <person name="Murdoch R.W."/>
            <person name="Higgins S."/>
            <person name="Loffler F."/>
        </authorList>
    </citation>
    <scope>NUCLEOTIDE SEQUENCE</scope>
</reference>
<gene>
    <name evidence="1" type="ORF">SDC9_139434</name>
</gene>
<dbReference type="EMBL" id="VSSQ01039256">
    <property type="protein sequence ID" value="MPM92299.1"/>
    <property type="molecule type" value="Genomic_DNA"/>
</dbReference>
<evidence type="ECO:0008006" key="2">
    <source>
        <dbReference type="Google" id="ProtNLM"/>
    </source>
</evidence>
<sequence length="79" mass="8770">MISKKKFNTIGELQKVQYLATKCPSDVGLHSADSEIIVDAKSYIGMYALNFDEPILVVSEDEDFHKQIANIGQNLPLEG</sequence>
<dbReference type="AlphaFoldDB" id="A0A645DSP7"/>
<accession>A0A645DSP7</accession>
<evidence type="ECO:0000313" key="1">
    <source>
        <dbReference type="EMBL" id="MPM92299.1"/>
    </source>
</evidence>